<dbReference type="GO" id="GO:0006895">
    <property type="term" value="P:Golgi to endosome transport"/>
    <property type="evidence" value="ECO:0007669"/>
    <property type="project" value="TreeGrafter"/>
</dbReference>
<dbReference type="InterPro" id="IPR019185">
    <property type="entry name" value="Integral_membrane_SYS1-rel"/>
</dbReference>
<dbReference type="AlphaFoldDB" id="A0A067TLY6"/>
<dbReference type="GO" id="GO:0005829">
    <property type="term" value="C:cytosol"/>
    <property type="evidence" value="ECO:0007669"/>
    <property type="project" value="GOC"/>
</dbReference>
<dbReference type="GO" id="GO:0034067">
    <property type="term" value="P:protein localization to Golgi apparatus"/>
    <property type="evidence" value="ECO:0007669"/>
    <property type="project" value="TreeGrafter"/>
</dbReference>
<name>A0A067TLY6_GALM3</name>
<protein>
    <recommendedName>
        <fullName evidence="12">Protein SYS1</fullName>
    </recommendedName>
</protein>
<evidence type="ECO:0000256" key="9">
    <source>
        <dbReference type="SAM" id="Phobius"/>
    </source>
</evidence>
<keyword evidence="7" id="KW-0333">Golgi apparatus</keyword>
<accession>A0A067TLY6</accession>
<organism evidence="10 11">
    <name type="scientific">Galerina marginata (strain CBS 339.88)</name>
    <dbReference type="NCBI Taxonomy" id="685588"/>
    <lineage>
        <taxon>Eukaryota</taxon>
        <taxon>Fungi</taxon>
        <taxon>Dikarya</taxon>
        <taxon>Basidiomycota</taxon>
        <taxon>Agaricomycotina</taxon>
        <taxon>Agaricomycetes</taxon>
        <taxon>Agaricomycetidae</taxon>
        <taxon>Agaricales</taxon>
        <taxon>Agaricineae</taxon>
        <taxon>Strophariaceae</taxon>
        <taxon>Galerina</taxon>
    </lineage>
</organism>
<feature type="transmembrane region" description="Helical" evidence="9">
    <location>
        <begin position="139"/>
        <end position="156"/>
    </location>
</feature>
<evidence type="ECO:0000256" key="3">
    <source>
        <dbReference type="ARBA" id="ARBA00022448"/>
    </source>
</evidence>
<evidence type="ECO:0000256" key="1">
    <source>
        <dbReference type="ARBA" id="ARBA00004653"/>
    </source>
</evidence>
<keyword evidence="11" id="KW-1185">Reference proteome</keyword>
<evidence type="ECO:0000256" key="8">
    <source>
        <dbReference type="ARBA" id="ARBA00023136"/>
    </source>
</evidence>
<dbReference type="GO" id="GO:0043001">
    <property type="term" value="P:Golgi to plasma membrane protein transport"/>
    <property type="evidence" value="ECO:0007669"/>
    <property type="project" value="TreeGrafter"/>
</dbReference>
<dbReference type="PANTHER" id="PTHR12952">
    <property type="entry name" value="SYS1"/>
    <property type="match status" value="1"/>
</dbReference>
<evidence type="ECO:0008006" key="12">
    <source>
        <dbReference type="Google" id="ProtNLM"/>
    </source>
</evidence>
<dbReference type="EMBL" id="KL142371">
    <property type="protein sequence ID" value="KDR80914.1"/>
    <property type="molecule type" value="Genomic_DNA"/>
</dbReference>
<evidence type="ECO:0000256" key="4">
    <source>
        <dbReference type="ARBA" id="ARBA00022692"/>
    </source>
</evidence>
<dbReference type="HOGENOM" id="CLU_059962_0_0_1"/>
<feature type="transmembrane region" description="Helical" evidence="9">
    <location>
        <begin position="109"/>
        <end position="127"/>
    </location>
</feature>
<sequence>MAPAKTTLSNWDPVLLLSQIFSMQALHYLTLSIITPPLLAAFAEPTSLSYEGGAASVGMIMDWRQMAGRPTVIGMPIGERWWAWSGGRRIGYGWKEDQWDGRMDPMRGWIIAFCWIVACSADIYYLYKLVRRPRLILDFALTLVFNHLVLTTYYSAAMPTSLFFWLVLGGGAVLTIIIAEQLCVKREMSDGLSVVPVRAEDLQVEEMEMGGLLPRID</sequence>
<evidence type="ECO:0000313" key="11">
    <source>
        <dbReference type="Proteomes" id="UP000027222"/>
    </source>
</evidence>
<dbReference type="Proteomes" id="UP000027222">
    <property type="component" value="Unassembled WGS sequence"/>
</dbReference>
<feature type="transmembrane region" description="Helical" evidence="9">
    <location>
        <begin position="162"/>
        <end position="179"/>
    </location>
</feature>
<reference evidence="11" key="1">
    <citation type="journal article" date="2014" name="Proc. Natl. Acad. Sci. U.S.A.">
        <title>Extensive sampling of basidiomycete genomes demonstrates inadequacy of the white-rot/brown-rot paradigm for wood decay fungi.</title>
        <authorList>
            <person name="Riley R."/>
            <person name="Salamov A.A."/>
            <person name="Brown D.W."/>
            <person name="Nagy L.G."/>
            <person name="Floudas D."/>
            <person name="Held B.W."/>
            <person name="Levasseur A."/>
            <person name="Lombard V."/>
            <person name="Morin E."/>
            <person name="Otillar R."/>
            <person name="Lindquist E.A."/>
            <person name="Sun H."/>
            <person name="LaButti K.M."/>
            <person name="Schmutz J."/>
            <person name="Jabbour D."/>
            <person name="Luo H."/>
            <person name="Baker S.E."/>
            <person name="Pisabarro A.G."/>
            <person name="Walton J.D."/>
            <person name="Blanchette R.A."/>
            <person name="Henrissat B."/>
            <person name="Martin F."/>
            <person name="Cullen D."/>
            <person name="Hibbett D.S."/>
            <person name="Grigoriev I.V."/>
        </authorList>
    </citation>
    <scope>NUCLEOTIDE SEQUENCE [LARGE SCALE GENOMIC DNA]</scope>
    <source>
        <strain evidence="11">CBS 339.88</strain>
    </source>
</reference>
<keyword evidence="3" id="KW-0813">Transport</keyword>
<keyword evidence="8 9" id="KW-0472">Membrane</keyword>
<evidence type="ECO:0000256" key="2">
    <source>
        <dbReference type="ARBA" id="ARBA00008160"/>
    </source>
</evidence>
<dbReference type="OrthoDB" id="542931at2759"/>
<evidence type="ECO:0000256" key="7">
    <source>
        <dbReference type="ARBA" id="ARBA00023034"/>
    </source>
</evidence>
<gene>
    <name evidence="10" type="ORF">GALMADRAFT_1114546</name>
</gene>
<dbReference type="PANTHER" id="PTHR12952:SF0">
    <property type="entry name" value="PROTEIN SYS1 HOMOLOG"/>
    <property type="match status" value="1"/>
</dbReference>
<dbReference type="GO" id="GO:0005802">
    <property type="term" value="C:trans-Golgi network"/>
    <property type="evidence" value="ECO:0007669"/>
    <property type="project" value="TreeGrafter"/>
</dbReference>
<dbReference type="STRING" id="685588.A0A067TLY6"/>
<evidence type="ECO:0000313" key="10">
    <source>
        <dbReference type="EMBL" id="KDR80914.1"/>
    </source>
</evidence>
<keyword evidence="5" id="KW-0653">Protein transport</keyword>
<keyword evidence="4 9" id="KW-0812">Transmembrane</keyword>
<dbReference type="GO" id="GO:0000139">
    <property type="term" value="C:Golgi membrane"/>
    <property type="evidence" value="ECO:0007669"/>
    <property type="project" value="UniProtKB-SubCell"/>
</dbReference>
<comment type="subcellular location">
    <subcellularLocation>
        <location evidence="1">Golgi apparatus membrane</location>
        <topology evidence="1">Multi-pass membrane protein</topology>
    </subcellularLocation>
</comment>
<proteinExistence type="inferred from homology"/>
<keyword evidence="6 9" id="KW-1133">Transmembrane helix</keyword>
<dbReference type="Pfam" id="PF09801">
    <property type="entry name" value="SYS1"/>
    <property type="match status" value="1"/>
</dbReference>
<comment type="similarity">
    <text evidence="2">Belongs to the SYS1 family.</text>
</comment>
<evidence type="ECO:0000256" key="5">
    <source>
        <dbReference type="ARBA" id="ARBA00022927"/>
    </source>
</evidence>
<evidence type="ECO:0000256" key="6">
    <source>
        <dbReference type="ARBA" id="ARBA00022989"/>
    </source>
</evidence>